<reference evidence="9" key="1">
    <citation type="journal article" date="2005" name="Genome Res.">
        <title>Gene and alternative splicing annotation with AIR.</title>
        <authorList>
            <person name="Florea L."/>
            <person name="Di Francesco V."/>
            <person name="Miller J."/>
            <person name="Turner R."/>
            <person name="Yao A."/>
            <person name="Harris M."/>
            <person name="Walenz B."/>
            <person name="Mobarry C."/>
            <person name="Merkulov G.V."/>
            <person name="Charlab R."/>
            <person name="Dew I."/>
            <person name="Deng Z."/>
            <person name="Istrail S."/>
            <person name="Li P."/>
            <person name="Sutton G."/>
        </authorList>
    </citation>
    <scope>NUCLEOTIDE SEQUENCE</scope>
    <source>
        <strain evidence="9">BN</strain>
    </source>
</reference>
<reference evidence="9" key="2">
    <citation type="submission" date="2005-09" db="EMBL/GenBank/DDBJ databases">
        <authorList>
            <person name="Mural R.J."/>
            <person name="Li P.W."/>
            <person name="Adams M.D."/>
            <person name="Amanatides P.G."/>
            <person name="Baden-Tillson H."/>
            <person name="Barnstead M."/>
            <person name="Chin S.H."/>
            <person name="Dew I."/>
            <person name="Evans C.A."/>
            <person name="Ferriera S."/>
            <person name="Flanigan M."/>
            <person name="Fosler C."/>
            <person name="Glodek A."/>
            <person name="Gu Z."/>
            <person name="Holt R.A."/>
            <person name="Jennings D."/>
            <person name="Kraft C.L."/>
            <person name="Lu F."/>
            <person name="Nguyen T."/>
            <person name="Nusskern D.R."/>
            <person name="Pfannkoch C.M."/>
            <person name="Sitter C."/>
            <person name="Sutton G.G."/>
            <person name="Venter J.C."/>
            <person name="Wang Z."/>
            <person name="Woodage T."/>
            <person name="Zheng X.H."/>
            <person name="Zhong F."/>
        </authorList>
    </citation>
    <scope>NUCLEOTIDE SEQUENCE</scope>
    <source>
        <strain evidence="9">BN</strain>
    </source>
</reference>
<dbReference type="InterPro" id="IPR027417">
    <property type="entry name" value="P-loop_NTPase"/>
</dbReference>
<keyword evidence="4" id="KW-0067">ATP-binding</keyword>
<evidence type="ECO:0000256" key="8">
    <source>
        <dbReference type="SAM" id="SignalP"/>
    </source>
</evidence>
<dbReference type="PANTHER" id="PTHR10760">
    <property type="entry name" value="TORSIN"/>
    <property type="match status" value="1"/>
</dbReference>
<feature type="region of interest" description="Disordered" evidence="7">
    <location>
        <begin position="289"/>
        <end position="310"/>
    </location>
</feature>
<dbReference type="InterPro" id="IPR036416">
    <property type="entry name" value="Pept_tRNA_hydro_sf"/>
</dbReference>
<dbReference type="EMBL" id="CH474001">
    <property type="protein sequence ID" value="EDL93209.1"/>
    <property type="molecule type" value="Genomic_DNA"/>
</dbReference>
<evidence type="ECO:0000256" key="3">
    <source>
        <dbReference type="ARBA" id="ARBA00022741"/>
    </source>
</evidence>
<dbReference type="SUPFAM" id="SSF53178">
    <property type="entry name" value="Peptidyl-tRNA hydrolase-like"/>
    <property type="match status" value="1"/>
</dbReference>
<dbReference type="PANTHER" id="PTHR10760:SF4">
    <property type="entry name" value="TORSIN-2A"/>
    <property type="match status" value="1"/>
</dbReference>
<dbReference type="GO" id="GO:0012505">
    <property type="term" value="C:endomembrane system"/>
    <property type="evidence" value="ECO:0007669"/>
    <property type="project" value="UniProtKB-ARBA"/>
</dbReference>
<dbReference type="GO" id="GO:0004045">
    <property type="term" value="F:peptidyl-tRNA hydrolase activity"/>
    <property type="evidence" value="ECO:0007669"/>
    <property type="project" value="InterPro"/>
</dbReference>
<keyword evidence="2 8" id="KW-0732">Signal</keyword>
<proteinExistence type="inferred from homology"/>
<sequence length="310" mass="33059">MAVARHGCPPWGSILGLLVLALAAAAAWDVSFLRCSLGSFCECDFWPDLPGLECDLARHLAGQHLAKALVVKSLKAFVQDPAPSKPLVLSLHGWTGTGKSYVSSLLAQYLFRGGLRSPHVHHFSPIIHFPHPSHTEQYKVAGLGNPGMPGTRHSVGMAVLGQIAQRLGVAENWARDSRCAADLALAPFGDAQLVLLRPRRLMNVNGRSVAKAAELFGLSAEEIYLVHDELDKPLGKLALKLGGSASFFSVSSSFCGVRMCVDPGKAEKTVSSLTYCSLRLLSPTLHPPNPGLGPVEARRGLGMEPLGPVK</sequence>
<feature type="signal peptide" evidence="8">
    <location>
        <begin position="1"/>
        <end position="27"/>
    </location>
</feature>
<dbReference type="Pfam" id="PF06309">
    <property type="entry name" value="Torsin"/>
    <property type="match status" value="1"/>
</dbReference>
<name>A6JU84_RAT</name>
<evidence type="ECO:0000256" key="5">
    <source>
        <dbReference type="ARBA" id="ARBA00023180"/>
    </source>
</evidence>
<dbReference type="SUPFAM" id="SSF52540">
    <property type="entry name" value="P-loop containing nucleoside triphosphate hydrolases"/>
    <property type="match status" value="1"/>
</dbReference>
<dbReference type="GO" id="GO:0005524">
    <property type="term" value="F:ATP binding"/>
    <property type="evidence" value="ECO:0007669"/>
    <property type="project" value="UniProtKB-KW"/>
</dbReference>
<evidence type="ECO:0000256" key="1">
    <source>
        <dbReference type="ARBA" id="ARBA00006235"/>
    </source>
</evidence>
<dbReference type="Gene3D" id="3.40.50.1470">
    <property type="entry name" value="Peptidyl-tRNA hydrolase"/>
    <property type="match status" value="1"/>
</dbReference>
<protein>
    <recommendedName>
        <fullName evidence="6">Torsin family 2 member A</fullName>
    </recommendedName>
</protein>
<dbReference type="InterPro" id="IPR010448">
    <property type="entry name" value="Torsin"/>
</dbReference>
<dbReference type="GO" id="GO:0005737">
    <property type="term" value="C:cytoplasm"/>
    <property type="evidence" value="ECO:0007669"/>
    <property type="project" value="UniProtKB-ARBA"/>
</dbReference>
<evidence type="ECO:0000256" key="7">
    <source>
        <dbReference type="SAM" id="MobiDB-lite"/>
    </source>
</evidence>
<evidence type="ECO:0000256" key="2">
    <source>
        <dbReference type="ARBA" id="ARBA00022729"/>
    </source>
</evidence>
<accession>A6JU84</accession>
<dbReference type="AlphaFoldDB" id="A6JU84"/>
<dbReference type="GO" id="GO:0016887">
    <property type="term" value="F:ATP hydrolysis activity"/>
    <property type="evidence" value="ECO:0007669"/>
    <property type="project" value="InterPro"/>
</dbReference>
<evidence type="ECO:0000313" key="9">
    <source>
        <dbReference type="EMBL" id="EDL93209.1"/>
    </source>
</evidence>
<keyword evidence="5" id="KW-0325">Glycoprotein</keyword>
<evidence type="ECO:0000256" key="6">
    <source>
        <dbReference type="ARBA" id="ARBA00042469"/>
    </source>
</evidence>
<keyword evidence="3" id="KW-0547">Nucleotide-binding</keyword>
<comment type="similarity">
    <text evidence="1">Belongs to the ClpA/ClpB family. Torsin subfamily.</text>
</comment>
<gene>
    <name evidence="9" type="ORF">rCG_45678</name>
</gene>
<organism evidence="9">
    <name type="scientific">Rattus norvegicus</name>
    <name type="common">Rat</name>
    <dbReference type="NCBI Taxonomy" id="10116"/>
    <lineage>
        <taxon>Eukaryota</taxon>
        <taxon>Metazoa</taxon>
        <taxon>Chordata</taxon>
        <taxon>Craniata</taxon>
        <taxon>Vertebrata</taxon>
        <taxon>Euteleostomi</taxon>
        <taxon>Mammalia</taxon>
        <taxon>Eutheria</taxon>
        <taxon>Euarchontoglires</taxon>
        <taxon>Glires</taxon>
        <taxon>Rodentia</taxon>
        <taxon>Myomorpha</taxon>
        <taxon>Muroidea</taxon>
        <taxon>Muridae</taxon>
        <taxon>Murinae</taxon>
        <taxon>Rattus</taxon>
    </lineage>
</organism>
<feature type="chain" id="PRO_5039888862" description="Torsin family 2 member A" evidence="8">
    <location>
        <begin position="28"/>
        <end position="310"/>
    </location>
</feature>
<dbReference type="Proteomes" id="UP000234681">
    <property type="component" value="Chromosome 3"/>
</dbReference>
<evidence type="ECO:0000256" key="4">
    <source>
        <dbReference type="ARBA" id="ARBA00022840"/>
    </source>
</evidence>